<dbReference type="Pfam" id="PF03137">
    <property type="entry name" value="OATP"/>
    <property type="match status" value="2"/>
</dbReference>
<accession>M7AKQ5</accession>
<dbReference type="GO" id="GO:0016323">
    <property type="term" value="C:basolateral plasma membrane"/>
    <property type="evidence" value="ECO:0007669"/>
    <property type="project" value="TreeGrafter"/>
</dbReference>
<dbReference type="SUPFAM" id="SSF103473">
    <property type="entry name" value="MFS general substrate transporter"/>
    <property type="match status" value="1"/>
</dbReference>
<dbReference type="PANTHER" id="PTHR11388">
    <property type="entry name" value="ORGANIC ANION TRANSPORTER"/>
    <property type="match status" value="1"/>
</dbReference>
<evidence type="ECO:0000313" key="5">
    <source>
        <dbReference type="Proteomes" id="UP000031443"/>
    </source>
</evidence>
<feature type="non-terminal residue" evidence="4">
    <location>
        <position position="1"/>
    </location>
</feature>
<evidence type="ECO:0000256" key="3">
    <source>
        <dbReference type="SAM" id="Phobius"/>
    </source>
</evidence>
<keyword evidence="5" id="KW-1185">Reference proteome</keyword>
<feature type="transmembrane region" description="Helical" evidence="3">
    <location>
        <begin position="144"/>
        <end position="166"/>
    </location>
</feature>
<feature type="transmembrane region" description="Helical" evidence="3">
    <location>
        <begin position="93"/>
        <end position="123"/>
    </location>
</feature>
<keyword evidence="3" id="KW-0812">Transmembrane</keyword>
<proteinExistence type="predicted"/>
<dbReference type="GO" id="GO:0015125">
    <property type="term" value="F:bile acid transmembrane transporter activity"/>
    <property type="evidence" value="ECO:0007669"/>
    <property type="project" value="TreeGrafter"/>
</dbReference>
<dbReference type="InterPro" id="IPR004156">
    <property type="entry name" value="OATP"/>
</dbReference>
<evidence type="ECO:0000256" key="1">
    <source>
        <dbReference type="ARBA" id="ARBA00004141"/>
    </source>
</evidence>
<dbReference type="GO" id="GO:0043252">
    <property type="term" value="P:sodium-independent organic anion transport"/>
    <property type="evidence" value="ECO:0007669"/>
    <property type="project" value="TreeGrafter"/>
</dbReference>
<dbReference type="Proteomes" id="UP000031443">
    <property type="component" value="Unassembled WGS sequence"/>
</dbReference>
<reference evidence="5" key="1">
    <citation type="journal article" date="2013" name="Nat. Genet.">
        <title>The draft genomes of soft-shell turtle and green sea turtle yield insights into the development and evolution of the turtle-specific body plan.</title>
        <authorList>
            <person name="Wang Z."/>
            <person name="Pascual-Anaya J."/>
            <person name="Zadissa A."/>
            <person name="Li W."/>
            <person name="Niimura Y."/>
            <person name="Huang Z."/>
            <person name="Li C."/>
            <person name="White S."/>
            <person name="Xiong Z."/>
            <person name="Fang D."/>
            <person name="Wang B."/>
            <person name="Ming Y."/>
            <person name="Chen Y."/>
            <person name="Zheng Y."/>
            <person name="Kuraku S."/>
            <person name="Pignatelli M."/>
            <person name="Herrero J."/>
            <person name="Beal K."/>
            <person name="Nozawa M."/>
            <person name="Li Q."/>
            <person name="Wang J."/>
            <person name="Zhang H."/>
            <person name="Yu L."/>
            <person name="Shigenobu S."/>
            <person name="Wang J."/>
            <person name="Liu J."/>
            <person name="Flicek P."/>
            <person name="Searle S."/>
            <person name="Wang J."/>
            <person name="Kuratani S."/>
            <person name="Yin Y."/>
            <person name="Aken B."/>
            <person name="Zhang G."/>
            <person name="Irie N."/>
        </authorList>
    </citation>
    <scope>NUCLEOTIDE SEQUENCE [LARGE SCALE GENOMIC DNA]</scope>
</reference>
<protein>
    <submittedName>
        <fullName evidence="4">Solute carrier organic anion transporter family member 1C1</fullName>
    </submittedName>
</protein>
<name>M7AKQ5_CHEMY</name>
<gene>
    <name evidence="4" type="ORF">UY3_17910</name>
</gene>
<dbReference type="GO" id="GO:0015347">
    <property type="term" value="F:sodium-independent organic anion transmembrane transporter activity"/>
    <property type="evidence" value="ECO:0007669"/>
    <property type="project" value="TreeGrafter"/>
</dbReference>
<dbReference type="eggNOG" id="KOG3626">
    <property type="taxonomic scope" value="Eukaryota"/>
</dbReference>
<dbReference type="Gene3D" id="1.20.1250.20">
    <property type="entry name" value="MFS general substrate transporter like domains"/>
    <property type="match status" value="1"/>
</dbReference>
<dbReference type="InterPro" id="IPR036259">
    <property type="entry name" value="MFS_trans_sf"/>
</dbReference>
<evidence type="ECO:0000256" key="2">
    <source>
        <dbReference type="ARBA" id="ARBA00023157"/>
    </source>
</evidence>
<dbReference type="STRING" id="8469.M7AKQ5"/>
<dbReference type="PANTHER" id="PTHR11388:SF99">
    <property type="entry name" value="SOLUTE CARRIER ORGANIC ANION TRANSPORTER FAMILY MEMBER 1C1"/>
    <property type="match status" value="1"/>
</dbReference>
<comment type="subcellular location">
    <subcellularLocation>
        <location evidence="1">Membrane</location>
        <topology evidence="1">Multi-pass membrane protein</topology>
    </subcellularLocation>
</comment>
<organism evidence="4 5">
    <name type="scientific">Chelonia mydas</name>
    <name type="common">Green sea-turtle</name>
    <name type="synonym">Chelonia agassizi</name>
    <dbReference type="NCBI Taxonomy" id="8469"/>
    <lineage>
        <taxon>Eukaryota</taxon>
        <taxon>Metazoa</taxon>
        <taxon>Chordata</taxon>
        <taxon>Craniata</taxon>
        <taxon>Vertebrata</taxon>
        <taxon>Euteleostomi</taxon>
        <taxon>Archelosauria</taxon>
        <taxon>Testudinata</taxon>
        <taxon>Testudines</taxon>
        <taxon>Cryptodira</taxon>
        <taxon>Durocryptodira</taxon>
        <taxon>Americhelydia</taxon>
        <taxon>Chelonioidea</taxon>
        <taxon>Cheloniidae</taxon>
        <taxon>Chelonia</taxon>
    </lineage>
</organism>
<keyword evidence="3" id="KW-1133">Transmembrane helix</keyword>
<dbReference type="EMBL" id="KB595324">
    <property type="protein sequence ID" value="EMP25014.1"/>
    <property type="molecule type" value="Genomic_DNA"/>
</dbReference>
<sequence>QIFLGALSFVYFAKALSGSYLKSTITQIERRFDIPSSLVGVIDGSFEIGCEKEVGSSMWIYVLLGNLLRGIGETPIQPLGITYIDDYTSEESAAFYIGCVQTVAIIGPVFGFLLGSLCAKLYVDIGFVDLDNITITHNDARWVGAWWLGYLIAGVLSVLAAIPFWFLPKHLPRPESRKDSSTSSEQSKFIIEDNKEHHRSYEQQVKILEMAKGKYIYLGLTVVLGTMSIFLSIAVLFVLKKRYIPQDENIAANGGRGMVSVQTRKDNFVNSDYLIQTTYWPEKETRL</sequence>
<evidence type="ECO:0000313" key="4">
    <source>
        <dbReference type="EMBL" id="EMP25014.1"/>
    </source>
</evidence>
<feature type="transmembrane region" description="Helical" evidence="3">
    <location>
        <begin position="215"/>
        <end position="239"/>
    </location>
</feature>
<keyword evidence="3" id="KW-0472">Membrane</keyword>
<dbReference type="AlphaFoldDB" id="M7AKQ5"/>
<keyword evidence="2" id="KW-1015">Disulfide bond</keyword>